<dbReference type="Pfam" id="PF07713">
    <property type="entry name" value="DUF1604"/>
    <property type="match status" value="1"/>
</dbReference>
<dbReference type="AlphaFoldDB" id="S9W105"/>
<feature type="region of interest" description="Disordered" evidence="1">
    <location>
        <begin position="214"/>
        <end position="247"/>
    </location>
</feature>
<dbReference type="GO" id="GO:0045292">
    <property type="term" value="P:mRNA cis splicing, via spliceosome"/>
    <property type="evidence" value="ECO:0007669"/>
    <property type="project" value="EnsemblFungi"/>
</dbReference>
<organism evidence="3 4">
    <name type="scientific">Schizosaccharomyces cryophilus (strain OY26 / ATCC MYA-4695 / CBS 11777 / NBRC 106824 / NRRL Y48691)</name>
    <name type="common">Fission yeast</name>
    <dbReference type="NCBI Taxonomy" id="653667"/>
    <lineage>
        <taxon>Eukaryota</taxon>
        <taxon>Fungi</taxon>
        <taxon>Dikarya</taxon>
        <taxon>Ascomycota</taxon>
        <taxon>Taphrinomycotina</taxon>
        <taxon>Schizosaccharomycetes</taxon>
        <taxon>Schizosaccharomycetales</taxon>
        <taxon>Schizosaccharomycetaceae</taxon>
        <taxon>Schizosaccharomyces</taxon>
    </lineage>
</organism>
<dbReference type="InterPro" id="IPR011666">
    <property type="entry name" value="DUF1604"/>
</dbReference>
<dbReference type="PANTHER" id="PTHR13384">
    <property type="entry name" value="G PATCH DOMAIN-CONTAINING PROTEIN 1"/>
    <property type="match status" value="1"/>
</dbReference>
<dbReference type="GO" id="GO:0005681">
    <property type="term" value="C:spliceosomal complex"/>
    <property type="evidence" value="ECO:0007669"/>
    <property type="project" value="EnsemblFungi"/>
</dbReference>
<protein>
    <submittedName>
        <fullName evidence="3">RNA-binding protein</fullName>
    </submittedName>
</protein>
<feature type="compositionally biased region" description="Polar residues" evidence="1">
    <location>
        <begin position="339"/>
        <end position="351"/>
    </location>
</feature>
<feature type="compositionally biased region" description="Basic and acidic residues" evidence="1">
    <location>
        <begin position="326"/>
        <end position="338"/>
    </location>
</feature>
<dbReference type="GO" id="GO:0030674">
    <property type="term" value="F:protein-macromolecule adaptor activity"/>
    <property type="evidence" value="ECO:0007669"/>
    <property type="project" value="EnsemblFungi"/>
</dbReference>
<evidence type="ECO:0000256" key="1">
    <source>
        <dbReference type="SAM" id="MobiDB-lite"/>
    </source>
</evidence>
<evidence type="ECO:0000313" key="4">
    <source>
        <dbReference type="Proteomes" id="UP000015464"/>
    </source>
</evidence>
<dbReference type="Proteomes" id="UP000015464">
    <property type="component" value="Unassembled WGS sequence"/>
</dbReference>
<feature type="domain" description="G patch" evidence="2">
    <location>
        <begin position="36"/>
        <end position="111"/>
    </location>
</feature>
<evidence type="ECO:0000313" key="3">
    <source>
        <dbReference type="EMBL" id="EPY51740.1"/>
    </source>
</evidence>
<evidence type="ECO:0000259" key="2">
    <source>
        <dbReference type="Pfam" id="PF07713"/>
    </source>
</evidence>
<name>S9W105_SCHCR</name>
<gene>
    <name evidence="3" type="ORF">SPOG_00165</name>
</gene>
<dbReference type="eggNOG" id="KOG2138">
    <property type="taxonomic scope" value="Eukaryota"/>
</dbReference>
<keyword evidence="4" id="KW-1185">Reference proteome</keyword>
<dbReference type="PANTHER" id="PTHR13384:SF19">
    <property type="entry name" value="G PATCH DOMAIN-CONTAINING PROTEIN 1"/>
    <property type="match status" value="1"/>
</dbReference>
<reference evidence="3 4" key="1">
    <citation type="journal article" date="2011" name="Science">
        <title>Comparative functional genomics of the fission yeasts.</title>
        <authorList>
            <person name="Rhind N."/>
            <person name="Chen Z."/>
            <person name="Yassour M."/>
            <person name="Thompson D.A."/>
            <person name="Haas B.J."/>
            <person name="Habib N."/>
            <person name="Wapinski I."/>
            <person name="Roy S."/>
            <person name="Lin M.F."/>
            <person name="Heiman D.I."/>
            <person name="Young S.K."/>
            <person name="Furuya K."/>
            <person name="Guo Y."/>
            <person name="Pidoux A."/>
            <person name="Chen H.M."/>
            <person name="Robbertse B."/>
            <person name="Goldberg J.M."/>
            <person name="Aoki K."/>
            <person name="Bayne E.H."/>
            <person name="Berlin A.M."/>
            <person name="Desjardins C.A."/>
            <person name="Dobbs E."/>
            <person name="Dukaj L."/>
            <person name="Fan L."/>
            <person name="FitzGerald M.G."/>
            <person name="French C."/>
            <person name="Gujja S."/>
            <person name="Hansen K."/>
            <person name="Keifenheim D."/>
            <person name="Levin J.Z."/>
            <person name="Mosher R.A."/>
            <person name="Mueller C.A."/>
            <person name="Pfiffner J."/>
            <person name="Priest M."/>
            <person name="Russ C."/>
            <person name="Smialowska A."/>
            <person name="Swoboda P."/>
            <person name="Sykes S.M."/>
            <person name="Vaughn M."/>
            <person name="Vengrova S."/>
            <person name="Yoder R."/>
            <person name="Zeng Q."/>
            <person name="Allshire R."/>
            <person name="Baulcombe D."/>
            <person name="Birren B.W."/>
            <person name="Brown W."/>
            <person name="Ekwall K."/>
            <person name="Kellis M."/>
            <person name="Leatherwood J."/>
            <person name="Levin H."/>
            <person name="Margalit H."/>
            <person name="Martienssen R."/>
            <person name="Nieduszynski C.A."/>
            <person name="Spatafora J.W."/>
            <person name="Friedman N."/>
            <person name="Dalgaard J.Z."/>
            <person name="Baumann P."/>
            <person name="Niki H."/>
            <person name="Regev A."/>
            <person name="Nusbaum C."/>
        </authorList>
    </citation>
    <scope>NUCLEOTIDE SEQUENCE [LARGE SCALE GENOMIC DNA]</scope>
    <source>
        <strain evidence="4">OY26 / ATCC MYA-4695 / CBS 11777 / NBRC 106824 / NRRL Y48691</strain>
    </source>
</reference>
<dbReference type="EMBL" id="KE546990">
    <property type="protein sequence ID" value="EPY51740.1"/>
    <property type="molecule type" value="Genomic_DNA"/>
</dbReference>
<dbReference type="GO" id="GO:0003723">
    <property type="term" value="F:RNA binding"/>
    <property type="evidence" value="ECO:0007669"/>
    <property type="project" value="TreeGrafter"/>
</dbReference>
<dbReference type="OMA" id="MIQFVRK"/>
<sequence>MYQSNRKRANKELDRHPHCIYGTPVHLEAYQNSHNLPVWKQAATDERNRKRFHGAFTGGFSAGYYNSVGSKEGWQPKAWSSSKTDRGQKIGLSLEDIMDEEDRNDQEMSRVYSFQEDTLEKSIPLDDPILRELGPKQTTIGEKILRNFGWNGKDFVVSTAKDFYEAEDSAKYNIHGLGYQQDQTINQQKILNKDLKKKPGNHAFGLGVAVDDNEEDEDPYNLGPPKSRFDRSINSRKKNTPSIPTIGKHTFVSKKSRLKSSFAPSTNCMDGLPALAGFVVIYSPETITNQWFPAPEVPEGWKSRFSSSTNPVSHASSFHKSTNTSERSEALFDSEKNNQDNQGTLSHTSPSDEQEWRIIDLDTAKHALSRKDNPYNDERAGMYEIFLKAHIQDMPKLLTEMRTTHLSEFAQTASLYRPMSRNLSMRFTSSSGDNPRNAIAISETTDQANDTSILSMPRQISDFYPNRLLCKRFHVRAPEIKHEISPILSSERPSISYEALPKTVDESLSNRPPQPKVSPESLFNAIFGDD</sequence>
<dbReference type="OrthoDB" id="20507at2759"/>
<proteinExistence type="predicted"/>
<accession>S9W105</accession>
<feature type="region of interest" description="Disordered" evidence="1">
    <location>
        <begin position="503"/>
        <end position="530"/>
    </location>
</feature>
<dbReference type="GeneID" id="25034497"/>
<dbReference type="STRING" id="653667.S9W105"/>
<feature type="region of interest" description="Disordered" evidence="1">
    <location>
        <begin position="302"/>
        <end position="356"/>
    </location>
</feature>
<dbReference type="HOGENOM" id="CLU_008613_3_0_1"/>
<dbReference type="RefSeq" id="XP_013023126.1">
    <property type="nucleotide sequence ID" value="XM_013167672.1"/>
</dbReference>
<feature type="compositionally biased region" description="Polar residues" evidence="1">
    <location>
        <begin position="304"/>
        <end position="325"/>
    </location>
</feature>